<feature type="domain" description="SET" evidence="1">
    <location>
        <begin position="75"/>
        <end position="233"/>
    </location>
</feature>
<dbReference type="SUPFAM" id="SSF82199">
    <property type="entry name" value="SET domain"/>
    <property type="match status" value="1"/>
</dbReference>
<dbReference type="STRING" id="154538.A0A1M2VJ99"/>
<dbReference type="Proteomes" id="UP000184267">
    <property type="component" value="Unassembled WGS sequence"/>
</dbReference>
<dbReference type="CDD" id="cd11614">
    <property type="entry name" value="SAF_CpaB_FlgA_like"/>
    <property type="match status" value="1"/>
</dbReference>
<reference evidence="2 3" key="1">
    <citation type="submission" date="2016-10" db="EMBL/GenBank/DDBJ databases">
        <title>Genome sequence of the basidiomycete white-rot fungus Trametes pubescens.</title>
        <authorList>
            <person name="Makela M.R."/>
            <person name="Granchi Z."/>
            <person name="Peng M."/>
            <person name="De Vries R.P."/>
            <person name="Grigoriev I."/>
            <person name="Riley R."/>
            <person name="Hilden K."/>
        </authorList>
    </citation>
    <scope>NUCLEOTIDE SEQUENCE [LARGE SCALE GENOMIC DNA]</scope>
    <source>
        <strain evidence="2 3">FBCC735</strain>
    </source>
</reference>
<name>A0A1M2VJ99_TRAPU</name>
<gene>
    <name evidence="2" type="ORF">TRAPUB_1475</name>
</gene>
<dbReference type="SMART" id="SM00317">
    <property type="entry name" value="SET"/>
    <property type="match status" value="1"/>
</dbReference>
<evidence type="ECO:0000313" key="3">
    <source>
        <dbReference type="Proteomes" id="UP000184267"/>
    </source>
</evidence>
<dbReference type="InterPro" id="IPR053185">
    <property type="entry name" value="SET_domain_protein"/>
</dbReference>
<dbReference type="OrthoDB" id="265717at2759"/>
<evidence type="ECO:0000259" key="1">
    <source>
        <dbReference type="PROSITE" id="PS50280"/>
    </source>
</evidence>
<evidence type="ECO:0000313" key="2">
    <source>
        <dbReference type="EMBL" id="OJT07650.1"/>
    </source>
</evidence>
<dbReference type="PANTHER" id="PTHR47332:SF4">
    <property type="entry name" value="SET DOMAIN-CONTAINING PROTEIN 5"/>
    <property type="match status" value="1"/>
</dbReference>
<sequence>MLPHSKDTTHIVSANPLVAISDTRYEDAPCFLYLPVGRADTVVVDYRRDILSKVAEWPIWSLPDDSLASLDKRPYNIEVVPDKGKGMVARREIRAGELIWSERPIYAARRTLTCAADQTDTNGVFYRAALQRLSPRSKEAFFALASAYPPAEFDIVPGILNTNCLEICMSDAESDEHHDPAEDSYAGLFPTLSRVNHSCTPSANYFFAFPTFSGQLWAAHDIAVGEEITITYTPLTAPRIERRAFLARTRFFVCACPACIVPPRQAEASDARRIGMCALLERLQHTRFPPCVSQEELEQALEWTEDEKMMVERAKVLLYGSQVLTVYGELRTAMDWAMRARDAFRMVEGEGSCNVRRLDDADRVHGSDLLKEQE</sequence>
<dbReference type="PROSITE" id="PS50280">
    <property type="entry name" value="SET"/>
    <property type="match status" value="1"/>
</dbReference>
<dbReference type="InterPro" id="IPR046341">
    <property type="entry name" value="SET_dom_sf"/>
</dbReference>
<dbReference type="OMA" id="CACPACI"/>
<dbReference type="InterPro" id="IPR001214">
    <property type="entry name" value="SET_dom"/>
</dbReference>
<comment type="caution">
    <text evidence="2">The sequence shown here is derived from an EMBL/GenBank/DDBJ whole genome shotgun (WGS) entry which is preliminary data.</text>
</comment>
<dbReference type="AlphaFoldDB" id="A0A1M2VJ99"/>
<proteinExistence type="predicted"/>
<organism evidence="2 3">
    <name type="scientific">Trametes pubescens</name>
    <name type="common">White-rot fungus</name>
    <dbReference type="NCBI Taxonomy" id="154538"/>
    <lineage>
        <taxon>Eukaryota</taxon>
        <taxon>Fungi</taxon>
        <taxon>Dikarya</taxon>
        <taxon>Basidiomycota</taxon>
        <taxon>Agaricomycotina</taxon>
        <taxon>Agaricomycetes</taxon>
        <taxon>Polyporales</taxon>
        <taxon>Polyporaceae</taxon>
        <taxon>Trametes</taxon>
    </lineage>
</organism>
<dbReference type="Gene3D" id="2.170.270.10">
    <property type="entry name" value="SET domain"/>
    <property type="match status" value="1"/>
</dbReference>
<keyword evidence="3" id="KW-1185">Reference proteome</keyword>
<dbReference type="EMBL" id="MNAD01001146">
    <property type="protein sequence ID" value="OJT07650.1"/>
    <property type="molecule type" value="Genomic_DNA"/>
</dbReference>
<protein>
    <submittedName>
        <fullName evidence="2">SET domain-containing protein 5</fullName>
    </submittedName>
</protein>
<dbReference type="Pfam" id="PF00856">
    <property type="entry name" value="SET"/>
    <property type="match status" value="1"/>
</dbReference>
<dbReference type="PANTHER" id="PTHR47332">
    <property type="entry name" value="SET DOMAIN-CONTAINING PROTEIN 5"/>
    <property type="match status" value="1"/>
</dbReference>
<accession>A0A1M2VJ99</accession>
<dbReference type="CDD" id="cd20071">
    <property type="entry name" value="SET_SMYD"/>
    <property type="match status" value="1"/>
</dbReference>